<dbReference type="InterPro" id="IPR050722">
    <property type="entry name" value="Pyruvate:ferred/Flavod_OxRd"/>
</dbReference>
<sequence>MTEPKSRVPSAEPLYLDVMTALAEAVSRGDRETLPRVIGGRYGLSSKEFGPECVLAIFNELHEAKPRPRFTVGIYDDVTNLSLPLPENTLPNRAKLEALFYGLGSDGSVSATKNNIKIIGNSTPWFTQGYFVYDSKKAGGLTVSHLRVSEQPINSTYLIERADFVGCHQLQFIDKYQMAERLKPGGIFLLNTPYAADEVWSRLPQEVQAVLNQKQARLHVINAAKIARECHLGARINTVMQMAFFHLTQILPGDTALAELQGAIAKSYSSKGTEIVERNWQALALARDSLAEVPLQDVNPASAMRPPVVSDAAPDFVKTVTAAMLAGLGDALPVSALPPDGTWPMGTTQWEKTQHCRRNPYLEAGHLYPVQPLRGGLPALGYSCQSGSTRGNGRRTGSPAVAGCEVPGYARPEIRAAGSA</sequence>
<comment type="catalytic activity">
    <reaction evidence="2">
        <text>oxidized [flavodoxin] + pyruvate + CoA + 2 H(+) = reduced [flavodoxin] + acetyl-CoA + CO2</text>
        <dbReference type="Rhea" id="RHEA:44140"/>
        <dbReference type="Rhea" id="RHEA-COMP:10622"/>
        <dbReference type="Rhea" id="RHEA-COMP:10623"/>
        <dbReference type="ChEBI" id="CHEBI:15361"/>
        <dbReference type="ChEBI" id="CHEBI:15378"/>
        <dbReference type="ChEBI" id="CHEBI:16526"/>
        <dbReference type="ChEBI" id="CHEBI:57287"/>
        <dbReference type="ChEBI" id="CHEBI:57288"/>
        <dbReference type="ChEBI" id="CHEBI:57618"/>
        <dbReference type="ChEBI" id="CHEBI:58210"/>
    </reaction>
</comment>
<reference evidence="4 5" key="1">
    <citation type="submission" date="2018-06" db="EMBL/GenBank/DDBJ databases">
        <authorList>
            <consortium name="Pathogen Informatics"/>
            <person name="Doyle S."/>
        </authorList>
    </citation>
    <scope>NUCLEOTIDE SEQUENCE [LARGE SCALE GENOMIC DNA]</scope>
    <source>
        <strain evidence="4 5">NCTC12120</strain>
    </source>
</reference>
<evidence type="ECO:0000259" key="3">
    <source>
        <dbReference type="SMART" id="SM00890"/>
    </source>
</evidence>
<dbReference type="SUPFAM" id="SSF52922">
    <property type="entry name" value="TK C-terminal domain-like"/>
    <property type="match status" value="1"/>
</dbReference>
<feature type="domain" description="Pyruvate-flavodoxin oxidoreductase EKR" evidence="3">
    <location>
        <begin position="300"/>
        <end position="354"/>
    </location>
</feature>
<dbReference type="Gene3D" id="3.40.50.920">
    <property type="match status" value="1"/>
</dbReference>
<gene>
    <name evidence="4" type="ORF">NCTC12120_06651</name>
</gene>
<proteinExistence type="predicted"/>
<dbReference type="InterPro" id="IPR037112">
    <property type="entry name" value="Pyrv-flavodox_OxR_EKR_sf"/>
</dbReference>
<keyword evidence="1" id="KW-0560">Oxidoreductase</keyword>
<evidence type="ECO:0000256" key="1">
    <source>
        <dbReference type="ARBA" id="ARBA00023002"/>
    </source>
</evidence>
<dbReference type="GO" id="GO:0016903">
    <property type="term" value="F:oxidoreductase activity, acting on the aldehyde or oxo group of donors"/>
    <property type="evidence" value="ECO:0007669"/>
    <property type="project" value="InterPro"/>
</dbReference>
<dbReference type="PANTHER" id="PTHR32154">
    <property type="entry name" value="PYRUVATE-FLAVODOXIN OXIDOREDUCTASE-RELATED"/>
    <property type="match status" value="1"/>
</dbReference>
<evidence type="ECO:0000313" key="4">
    <source>
        <dbReference type="EMBL" id="SQC93537.1"/>
    </source>
</evidence>
<accession>A0A2X3J3U4</accession>
<dbReference type="EMBL" id="UAVU01000010">
    <property type="protein sequence ID" value="SQC93537.1"/>
    <property type="molecule type" value="Genomic_DNA"/>
</dbReference>
<dbReference type="InterPro" id="IPR002869">
    <property type="entry name" value="Pyrv_flavodox_OxRed_cen"/>
</dbReference>
<dbReference type="SMART" id="SM00890">
    <property type="entry name" value="EKR"/>
    <property type="match status" value="1"/>
</dbReference>
<evidence type="ECO:0000256" key="2">
    <source>
        <dbReference type="ARBA" id="ARBA00048963"/>
    </source>
</evidence>
<dbReference type="Pfam" id="PF10371">
    <property type="entry name" value="EKR"/>
    <property type="match status" value="1"/>
</dbReference>
<dbReference type="InterPro" id="IPR019456">
    <property type="entry name" value="Pyrv-flavodox_OxRtase_EKR"/>
</dbReference>
<dbReference type="AlphaFoldDB" id="A0A2X3J3U4"/>
<name>A0A2X3J3U4_9ENTR</name>
<dbReference type="Proteomes" id="UP000251197">
    <property type="component" value="Unassembled WGS sequence"/>
</dbReference>
<protein>
    <submittedName>
        <fullName evidence="4">Pyruvate ferredoxin oxidoreductase subunit gamma</fullName>
    </submittedName>
</protein>
<organism evidence="4 5">
    <name type="scientific">Cedecea neteri</name>
    <dbReference type="NCBI Taxonomy" id="158822"/>
    <lineage>
        <taxon>Bacteria</taxon>
        <taxon>Pseudomonadati</taxon>
        <taxon>Pseudomonadota</taxon>
        <taxon>Gammaproteobacteria</taxon>
        <taxon>Enterobacterales</taxon>
        <taxon>Enterobacteriaceae</taxon>
        <taxon>Cedecea</taxon>
    </lineage>
</organism>
<evidence type="ECO:0000313" key="5">
    <source>
        <dbReference type="Proteomes" id="UP000251197"/>
    </source>
</evidence>
<dbReference type="GO" id="GO:0006979">
    <property type="term" value="P:response to oxidative stress"/>
    <property type="evidence" value="ECO:0007669"/>
    <property type="project" value="TreeGrafter"/>
</dbReference>
<dbReference type="PANTHER" id="PTHR32154:SF0">
    <property type="entry name" value="PYRUVATE-FLAVODOXIN OXIDOREDUCTASE-RELATED"/>
    <property type="match status" value="1"/>
</dbReference>
<dbReference type="SUPFAM" id="SSF53323">
    <property type="entry name" value="Pyruvate-ferredoxin oxidoreductase, PFOR, domain III"/>
    <property type="match status" value="1"/>
</dbReference>
<dbReference type="InterPro" id="IPR019752">
    <property type="entry name" value="Pyrv/ketoisovalerate_OxRed_cat"/>
</dbReference>
<dbReference type="Gene3D" id="4.10.780.10">
    <property type="entry name" value="Pyruvate-flavodoxin oxidoreductase, EKR domain"/>
    <property type="match status" value="1"/>
</dbReference>
<dbReference type="Gene3D" id="3.40.920.10">
    <property type="entry name" value="Pyruvate-ferredoxin oxidoreductase, PFOR, domain III"/>
    <property type="match status" value="1"/>
</dbReference>
<dbReference type="FunFam" id="4.10.780.10:FF:000001">
    <property type="entry name" value="Probable pyruvate-flavodoxin oxidoreductase"/>
    <property type="match status" value="1"/>
</dbReference>
<dbReference type="Pfam" id="PF01558">
    <property type="entry name" value="POR"/>
    <property type="match status" value="1"/>
</dbReference>
<dbReference type="InterPro" id="IPR009014">
    <property type="entry name" value="Transketo_C/PFOR_II"/>
</dbReference>
<dbReference type="FunFam" id="3.40.920.10:FF:000001">
    <property type="entry name" value="Pyruvate:ferredoxin (Flavodoxin) oxidoreductase"/>
    <property type="match status" value="1"/>
</dbReference>
<keyword evidence="4" id="KW-0670">Pyruvate</keyword>